<dbReference type="Gene3D" id="3.30.300.30">
    <property type="match status" value="1"/>
</dbReference>
<dbReference type="SUPFAM" id="SSF47336">
    <property type="entry name" value="ACP-like"/>
    <property type="match status" value="1"/>
</dbReference>
<proteinExistence type="predicted"/>
<keyword evidence="5" id="KW-0472">Membrane</keyword>
<dbReference type="GO" id="GO:0043041">
    <property type="term" value="P:amino acid activation for nonribosomal peptide biosynthetic process"/>
    <property type="evidence" value="ECO:0007669"/>
    <property type="project" value="TreeGrafter"/>
</dbReference>
<dbReference type="SUPFAM" id="SSF56801">
    <property type="entry name" value="Acetyl-CoA synthetase-like"/>
    <property type="match status" value="1"/>
</dbReference>
<protein>
    <recommendedName>
        <fullName evidence="6">Carrier domain-containing protein</fullName>
    </recommendedName>
</protein>
<keyword evidence="2" id="KW-0597">Phosphoprotein</keyword>
<dbReference type="InterPro" id="IPR020845">
    <property type="entry name" value="AMP-binding_CS"/>
</dbReference>
<feature type="compositionally biased region" description="Acidic residues" evidence="4">
    <location>
        <begin position="381"/>
        <end position="390"/>
    </location>
</feature>
<dbReference type="PROSITE" id="PS50075">
    <property type="entry name" value="CARRIER"/>
    <property type="match status" value="1"/>
</dbReference>
<evidence type="ECO:0000256" key="1">
    <source>
        <dbReference type="ARBA" id="ARBA00022450"/>
    </source>
</evidence>
<dbReference type="Gene3D" id="1.10.1200.10">
    <property type="entry name" value="ACP-like"/>
    <property type="match status" value="1"/>
</dbReference>
<feature type="region of interest" description="Disordered" evidence="4">
    <location>
        <begin position="578"/>
        <end position="598"/>
    </location>
</feature>
<dbReference type="Proteomes" id="UP000256970">
    <property type="component" value="Unassembled WGS sequence"/>
</dbReference>
<feature type="transmembrane region" description="Helical" evidence="5">
    <location>
        <begin position="807"/>
        <end position="830"/>
    </location>
</feature>
<keyword evidence="3" id="KW-0436">Ligase</keyword>
<dbReference type="PROSITE" id="PS00455">
    <property type="entry name" value="AMP_BINDING"/>
    <property type="match status" value="1"/>
</dbReference>
<dbReference type="Gene3D" id="2.160.10.10">
    <property type="entry name" value="Hexapeptide repeat proteins"/>
    <property type="match status" value="2"/>
</dbReference>
<feature type="transmembrane region" description="Helical" evidence="5">
    <location>
        <begin position="836"/>
        <end position="860"/>
    </location>
</feature>
<evidence type="ECO:0000256" key="3">
    <source>
        <dbReference type="ARBA" id="ARBA00022598"/>
    </source>
</evidence>
<evidence type="ECO:0000259" key="6">
    <source>
        <dbReference type="PROSITE" id="PS50075"/>
    </source>
</evidence>
<organism evidence="7 8">
    <name type="scientific">Tetradesmus obliquus</name>
    <name type="common">Green alga</name>
    <name type="synonym">Acutodesmus obliquus</name>
    <dbReference type="NCBI Taxonomy" id="3088"/>
    <lineage>
        <taxon>Eukaryota</taxon>
        <taxon>Viridiplantae</taxon>
        <taxon>Chlorophyta</taxon>
        <taxon>core chlorophytes</taxon>
        <taxon>Chlorophyceae</taxon>
        <taxon>CS clade</taxon>
        <taxon>Sphaeropleales</taxon>
        <taxon>Scenedesmaceae</taxon>
        <taxon>Tetradesmus</taxon>
    </lineage>
</organism>
<name>A0A383VR72_TETOB</name>
<feature type="domain" description="Carrier" evidence="6">
    <location>
        <begin position="597"/>
        <end position="674"/>
    </location>
</feature>
<dbReference type="SUPFAM" id="SSF51161">
    <property type="entry name" value="Trimeric LpxA-like enzymes"/>
    <property type="match status" value="3"/>
</dbReference>
<dbReference type="PANTHER" id="PTHR45527:SF1">
    <property type="entry name" value="FATTY ACID SYNTHASE"/>
    <property type="match status" value="1"/>
</dbReference>
<dbReference type="GO" id="GO:0005737">
    <property type="term" value="C:cytoplasm"/>
    <property type="evidence" value="ECO:0007669"/>
    <property type="project" value="TreeGrafter"/>
</dbReference>
<feature type="transmembrane region" description="Helical" evidence="5">
    <location>
        <begin position="1356"/>
        <end position="1379"/>
    </location>
</feature>
<feature type="transmembrane region" description="Helical" evidence="5">
    <location>
        <begin position="1029"/>
        <end position="1058"/>
    </location>
</feature>
<dbReference type="GO" id="GO:0016874">
    <property type="term" value="F:ligase activity"/>
    <property type="evidence" value="ECO:0007669"/>
    <property type="project" value="UniProtKB-KW"/>
</dbReference>
<sequence>MGSDDSIAKFCGEWRPKYLQGPLIPAGFAACVVTHPTAPCLVSEDGSSLSFGEVDAAAAALARRLVARGVGKDKAVGILFDRQPAVVVSMIAVHKAGSCYVPLDPGFPADRLSIYLEDSEALALLTEPAQAQLAMSLVAGLPLSPEIILYNDPTDPASSDTSISLPDPTTISEDDLAYIMFTSGSTGRPKGVMIPHRGVRDLVAFNVEHFALDSSDVFCLNSTVCFDSYVTYVFAALTLGAKLVVPNPTAHLDPYGMAALIAAHGISCMEVVPALASEYLDAFREAGESIACLRCMLTGGEALTPKLAEEICATLPGLHRGGLFNSYGPTEVTVTTITGHIQAPFDRIPLGRPDHNVHAYVVLPDTAPAGSNEEREGEISAAEEEEEEEAQPTRWRLAEVGEPGELWLSGPRLARGYRNRPEQTAAAYVPNPWWQASTAALDTSNPAAAALRQHYMLAYRSSDLVVMGADGQLEYLGRADRQIKINGVRMEVSEVEAVLAGAPGVTHAAVKPWKDANGCYRLAGYVAPDSIDLAAAEAHCRAKLLPAMVPAKLVSLPVMPRLPNGKIDVKSLAEPQWGAAPAGGSDGDSSSGCEASAPSTDMEDLLADIWAGELKVQKSSFSMKSNFFELGGNSLRAGLINSKIRRATGADISGLLIYQHSTVTAMAAAIESQCGKYAFTDVASRQGSFSMIGAGSCYQNSFSTAAGRSADSRNSLCDKDWASMGQSAAAAAGGGGFGELPCFKEEEDSGYGSQGFGSRALPVWLATALQIGGLFLLGMLGYVIACGFLEAVYLFALRRPHILLVPLYAFTLATGGVFTLLAWSAVYLFALRRPHILLVPLYAFTLATGGMFTLLAWSVAFKWALLGRQKPGTHAIWSLYYVKWWLVRSTVKFSLSYIYVLVRRTPMFVWYLRALGCKIGRNVAIDSPNIGDWDMVEIGDNTVIEADSFIDGSSFHAAAEAGGRGTMVVGRVKIGKGVTMMPTSIASHGTAVPDGFIMTPGTTSQRLPAGPSDAEAHARVRSEHEVLPLWLCMATVLLLVFVSSFAWLGIVPSILIWLKFVEMFVGQHYDSWHDVIIASRTCWIGGAYTEGLGSSGPIYDTCHKLWWTMAFSMLIAPGVAFVSSTIYMWSMIPLKWLLVPHTTEEKMKNGGLWLAWRRHLFKCLIAGPFQSIIWQFTSTEVYNAWLRALGAKIGRQCWLSEMFRCSEFELFQVEDTASMCSMVTVIGATSGRTAPVVLGEACDVTNDCTLLPGTTVGKNACLGVFTYGAPDQHFEDYSITLGGFKLRAGGAGADVEAGLASGKFESAASRLLPRWQYALYNVLYIAFSNTIFVTTTSMMSLPAAILGFYVLFHHGYFLGAAWAPFFLVFGFSVFLAYLAGLKRLLMPNSAGMRPIFKSVGAACWQLLCINAHLYADFNGFKGSLLYNWYLRAMGSTVGKDVFCLGGVVAEYDQVTIGDGTVIGDGAFLLTHTVEARHVKVRPITIGKQVTIGALSAVLPDAAMEDYATLREMSLVMKGETVPAGATWQGVPASPAMPSIKFAL</sequence>
<evidence type="ECO:0000256" key="5">
    <source>
        <dbReference type="SAM" id="Phobius"/>
    </source>
</evidence>
<feature type="transmembrane region" description="Helical" evidence="5">
    <location>
        <begin position="771"/>
        <end position="795"/>
    </location>
</feature>
<feature type="transmembrane region" description="Helical" evidence="5">
    <location>
        <begin position="1105"/>
        <end position="1129"/>
    </location>
</feature>
<accession>A0A383VR72</accession>
<dbReference type="InterPro" id="IPR020806">
    <property type="entry name" value="PKS_PP-bd"/>
</dbReference>
<dbReference type="InterPro" id="IPR045851">
    <property type="entry name" value="AMP-bd_C_sf"/>
</dbReference>
<dbReference type="STRING" id="3088.A0A383VR72"/>
<keyword evidence="5" id="KW-1133">Transmembrane helix</keyword>
<keyword evidence="8" id="KW-1185">Reference proteome</keyword>
<dbReference type="CDD" id="cd05930">
    <property type="entry name" value="A_NRPS"/>
    <property type="match status" value="1"/>
</dbReference>
<keyword evidence="1" id="KW-0596">Phosphopantetheine</keyword>
<dbReference type="FunFam" id="3.40.50.980:FF:000001">
    <property type="entry name" value="Non-ribosomal peptide synthetase"/>
    <property type="match status" value="1"/>
</dbReference>
<dbReference type="InterPro" id="IPR009081">
    <property type="entry name" value="PP-bd_ACP"/>
</dbReference>
<dbReference type="EMBL" id="FNXT01000792">
    <property type="protein sequence ID" value="SZX67403.1"/>
    <property type="molecule type" value="Genomic_DNA"/>
</dbReference>
<evidence type="ECO:0000256" key="4">
    <source>
        <dbReference type="SAM" id="MobiDB-lite"/>
    </source>
</evidence>
<dbReference type="Gene3D" id="3.40.50.980">
    <property type="match status" value="2"/>
</dbReference>
<evidence type="ECO:0000313" key="8">
    <source>
        <dbReference type="Proteomes" id="UP000256970"/>
    </source>
</evidence>
<keyword evidence="5" id="KW-0812">Transmembrane</keyword>
<dbReference type="SMART" id="SM00823">
    <property type="entry name" value="PKS_PP"/>
    <property type="match status" value="1"/>
</dbReference>
<dbReference type="InterPro" id="IPR020459">
    <property type="entry name" value="AMP-binding"/>
</dbReference>
<dbReference type="PRINTS" id="PR00154">
    <property type="entry name" value="AMPBINDING"/>
</dbReference>
<evidence type="ECO:0000313" key="7">
    <source>
        <dbReference type="EMBL" id="SZX67403.1"/>
    </source>
</evidence>
<dbReference type="GO" id="GO:0044550">
    <property type="term" value="P:secondary metabolite biosynthetic process"/>
    <property type="evidence" value="ECO:0007669"/>
    <property type="project" value="TreeGrafter"/>
</dbReference>
<dbReference type="GO" id="GO:0031177">
    <property type="term" value="F:phosphopantetheine binding"/>
    <property type="evidence" value="ECO:0007669"/>
    <property type="project" value="InterPro"/>
</dbReference>
<feature type="compositionally biased region" description="Low complexity" evidence="4">
    <location>
        <begin position="578"/>
        <end position="597"/>
    </location>
</feature>
<evidence type="ECO:0000256" key="2">
    <source>
        <dbReference type="ARBA" id="ARBA00022553"/>
    </source>
</evidence>
<gene>
    <name evidence="7" type="ORF">BQ4739_LOCUS7801</name>
</gene>
<feature type="region of interest" description="Disordered" evidence="4">
    <location>
        <begin position="364"/>
        <end position="393"/>
    </location>
</feature>
<reference evidence="7 8" key="1">
    <citation type="submission" date="2016-10" db="EMBL/GenBank/DDBJ databases">
        <authorList>
            <person name="Cai Z."/>
        </authorList>
    </citation>
    <scope>NUCLEOTIDE SEQUENCE [LARGE SCALE GENOMIC DNA]</scope>
</reference>
<dbReference type="InterPro" id="IPR000873">
    <property type="entry name" value="AMP-dep_synth/lig_dom"/>
</dbReference>
<dbReference type="PANTHER" id="PTHR45527">
    <property type="entry name" value="NONRIBOSOMAL PEPTIDE SYNTHETASE"/>
    <property type="match status" value="1"/>
</dbReference>
<dbReference type="Gene3D" id="2.30.38.10">
    <property type="entry name" value="Luciferase, Domain 3"/>
    <property type="match status" value="1"/>
</dbReference>
<feature type="transmembrane region" description="Helical" evidence="5">
    <location>
        <begin position="1322"/>
        <end position="1350"/>
    </location>
</feature>
<dbReference type="InterPro" id="IPR011004">
    <property type="entry name" value="Trimer_LpxA-like_sf"/>
</dbReference>
<dbReference type="Pfam" id="PF00501">
    <property type="entry name" value="AMP-binding"/>
    <property type="match status" value="1"/>
</dbReference>
<dbReference type="InterPro" id="IPR036736">
    <property type="entry name" value="ACP-like_sf"/>
</dbReference>
<dbReference type="Pfam" id="PF00550">
    <property type="entry name" value="PP-binding"/>
    <property type="match status" value="1"/>
</dbReference>